<gene>
    <name evidence="2" type="ORF">Ctaglu_00870</name>
</gene>
<dbReference type="RefSeq" id="WP_124996962.1">
    <property type="nucleotide sequence ID" value="NZ_BHYK01000001.1"/>
</dbReference>
<dbReference type="InterPro" id="IPR018711">
    <property type="entry name" value="NAGPA"/>
</dbReference>
<dbReference type="EMBL" id="BHYK01000001">
    <property type="protein sequence ID" value="GCD08464.1"/>
    <property type="molecule type" value="Genomic_DNA"/>
</dbReference>
<dbReference type="OrthoDB" id="9809781at2"/>
<dbReference type="PANTHER" id="PTHR40446:SF2">
    <property type="entry name" value="N-ACETYLGLUCOSAMINE-1-PHOSPHODIESTER ALPHA-N-ACETYLGLUCOSAMINIDASE"/>
    <property type="match status" value="1"/>
</dbReference>
<protein>
    <submittedName>
        <fullName evidence="2">Exopolysaccharide biosynthesis protein</fullName>
    </submittedName>
</protein>
<dbReference type="Pfam" id="PF09992">
    <property type="entry name" value="NAGPA"/>
    <property type="match status" value="1"/>
</dbReference>
<feature type="domain" description="Phosphodiester glycosidase" evidence="1">
    <location>
        <begin position="159"/>
        <end position="335"/>
    </location>
</feature>
<comment type="caution">
    <text evidence="2">The sequence shown here is derived from an EMBL/GenBank/DDBJ whole genome shotgun (WGS) entry which is preliminary data.</text>
</comment>
<evidence type="ECO:0000313" key="3">
    <source>
        <dbReference type="Proteomes" id="UP000287872"/>
    </source>
</evidence>
<name>A0A401UG30_9CLOT</name>
<evidence type="ECO:0000313" key="2">
    <source>
        <dbReference type="EMBL" id="GCD08464.1"/>
    </source>
</evidence>
<sequence length="336" mass="36570">MKFIKKSLIFFLSLALIIIINVAMGISSIRFGVFPRVQSYLVTTAMVTMRHQYIAKIVASDATINKIMGANTVATISEDTNKDNITIIDEQPEVEEVAEVTNLFKDKDKQDVNITNINSDKFKGYILTVSNPKKIKLAVTKDLGEYGTNLNDLIKQENGIAGVNASGFVDVDGKGNGGVPTGVIIKDGEVLYYEKGFKTYSLIGFDKNGILTLGNYTIKQMKDLNIQDGISFGPFLIVNNKPATIYGDGGWGINPRTAIGQKQDGTIIFVVIDGRQLNSIGATIKEVQDIMIEEGCVNAANLDGGSSSVMYHQGKLINSPSSKYGERPLPSAWIIK</sequence>
<proteinExistence type="predicted"/>
<accession>A0A401UG30</accession>
<keyword evidence="3" id="KW-1185">Reference proteome</keyword>
<organism evidence="2 3">
    <name type="scientific">Clostridium tagluense</name>
    <dbReference type="NCBI Taxonomy" id="360422"/>
    <lineage>
        <taxon>Bacteria</taxon>
        <taxon>Bacillati</taxon>
        <taxon>Bacillota</taxon>
        <taxon>Clostridia</taxon>
        <taxon>Eubacteriales</taxon>
        <taxon>Clostridiaceae</taxon>
        <taxon>Clostridium</taxon>
    </lineage>
</organism>
<dbReference type="Proteomes" id="UP000287872">
    <property type="component" value="Unassembled WGS sequence"/>
</dbReference>
<dbReference type="PANTHER" id="PTHR40446">
    <property type="entry name" value="N-ACETYLGLUCOSAMINE-1-PHOSPHODIESTER ALPHA-N-ACETYLGLUCOSAMINIDASE"/>
    <property type="match status" value="1"/>
</dbReference>
<reference evidence="2 3" key="1">
    <citation type="submission" date="2018-11" db="EMBL/GenBank/DDBJ databases">
        <title>Genome sequencing and assembly of Clostridium tagluense strain A121.</title>
        <authorList>
            <person name="Murakami T."/>
            <person name="Segawa T."/>
            <person name="Shcherbakova V.A."/>
            <person name="Mori H."/>
            <person name="Yoshimura Y."/>
        </authorList>
    </citation>
    <scope>NUCLEOTIDE SEQUENCE [LARGE SCALE GENOMIC DNA]</scope>
    <source>
        <strain evidence="2 3">A121</strain>
    </source>
</reference>
<dbReference type="AlphaFoldDB" id="A0A401UG30"/>
<evidence type="ECO:0000259" key="1">
    <source>
        <dbReference type="Pfam" id="PF09992"/>
    </source>
</evidence>